<evidence type="ECO:0000256" key="1">
    <source>
        <dbReference type="SAM" id="MobiDB-lite"/>
    </source>
</evidence>
<evidence type="ECO:0000313" key="3">
    <source>
        <dbReference type="EMBL" id="GIZ40852.1"/>
    </source>
</evidence>
<feature type="region of interest" description="Disordered" evidence="1">
    <location>
        <begin position="1"/>
        <end position="106"/>
    </location>
</feature>
<proteinExistence type="predicted"/>
<feature type="region of interest" description="Disordered" evidence="1">
    <location>
        <begin position="307"/>
        <end position="345"/>
    </location>
</feature>
<dbReference type="GeneID" id="68289749"/>
<feature type="domain" description="DUF6590" evidence="2">
    <location>
        <begin position="150"/>
        <end position="290"/>
    </location>
</feature>
<dbReference type="Proteomes" id="UP000825890">
    <property type="component" value="Unassembled WGS sequence"/>
</dbReference>
<evidence type="ECO:0000313" key="4">
    <source>
        <dbReference type="Proteomes" id="UP000825890"/>
    </source>
</evidence>
<feature type="compositionally biased region" description="Basic and acidic residues" evidence="1">
    <location>
        <begin position="1"/>
        <end position="10"/>
    </location>
</feature>
<dbReference type="AlphaFoldDB" id="A0A9P3CGB6"/>
<dbReference type="EMBL" id="BOLY01000002">
    <property type="protein sequence ID" value="GIZ40852.1"/>
    <property type="molecule type" value="Genomic_DNA"/>
</dbReference>
<accession>A0A9P3CGB6</accession>
<dbReference type="InterPro" id="IPR046497">
    <property type="entry name" value="DUF6590"/>
</dbReference>
<keyword evidence="4" id="KW-1185">Reference proteome</keyword>
<sequence>MGKNDKDGEARATATTLSEQSSISPLLTYNAPGSKHWREHQLRVPKNRDTTDTAGGVRIDSGLPAPEEGQERWTEGRPAGLKKHPYNPARPVPSPPEPSTTAVQKGAATDFTATRNFDCDWRAGMKVLSPPRTSTGNSKAYTSTGKTWKDFAKGEVFIASWQTHSNWDTVDPKDIDLYITYDGPKIIKNRLFICVSKTETSMKAVPIFSHGDGGIEKIPEERQYEYACISQAGQKDKAPNHPGGLTMLWFESTKPEFVLRPTSTVRLTAAQPILYDQPITKVGQLTERSLFCLRDQIATAEMQGDRKFGKLTDKQQKDAKAAKTALGLSQVKTPAPRFDKNGRKY</sequence>
<feature type="compositionally biased region" description="Basic and acidic residues" evidence="1">
    <location>
        <begin position="39"/>
        <end position="51"/>
    </location>
</feature>
<gene>
    <name evidence="3" type="ORF">CKM354_000417400</name>
</gene>
<feature type="compositionally biased region" description="Basic and acidic residues" evidence="1">
    <location>
        <begin position="307"/>
        <end position="321"/>
    </location>
</feature>
<dbReference type="RefSeq" id="XP_044655339.1">
    <property type="nucleotide sequence ID" value="XM_044799404.1"/>
</dbReference>
<name>A0A9P3CGB6_9PEZI</name>
<feature type="compositionally biased region" description="Polar residues" evidence="1">
    <location>
        <begin position="13"/>
        <end position="27"/>
    </location>
</feature>
<organism evidence="3 4">
    <name type="scientific">Cercospora kikuchii</name>
    <dbReference type="NCBI Taxonomy" id="84275"/>
    <lineage>
        <taxon>Eukaryota</taxon>
        <taxon>Fungi</taxon>
        <taxon>Dikarya</taxon>
        <taxon>Ascomycota</taxon>
        <taxon>Pezizomycotina</taxon>
        <taxon>Dothideomycetes</taxon>
        <taxon>Dothideomycetidae</taxon>
        <taxon>Mycosphaerellales</taxon>
        <taxon>Mycosphaerellaceae</taxon>
        <taxon>Cercospora</taxon>
    </lineage>
</organism>
<protein>
    <recommendedName>
        <fullName evidence="2">DUF6590 domain-containing protein</fullName>
    </recommendedName>
</protein>
<reference evidence="3 4" key="1">
    <citation type="submission" date="2021-01" db="EMBL/GenBank/DDBJ databases">
        <title>Cercospora kikuchii MAFF 305040 whole genome shotgun sequence.</title>
        <authorList>
            <person name="Kashiwa T."/>
            <person name="Suzuki T."/>
        </authorList>
    </citation>
    <scope>NUCLEOTIDE SEQUENCE [LARGE SCALE GENOMIC DNA]</scope>
    <source>
        <strain evidence="3 4">MAFF 305040</strain>
    </source>
</reference>
<comment type="caution">
    <text evidence="3">The sequence shown here is derived from an EMBL/GenBank/DDBJ whole genome shotgun (WGS) entry which is preliminary data.</text>
</comment>
<dbReference type="OrthoDB" id="10426646at2759"/>
<feature type="compositionally biased region" description="Pro residues" evidence="1">
    <location>
        <begin position="88"/>
        <end position="98"/>
    </location>
</feature>
<evidence type="ECO:0000259" key="2">
    <source>
        <dbReference type="Pfam" id="PF20233"/>
    </source>
</evidence>
<dbReference type="Pfam" id="PF20233">
    <property type="entry name" value="DUF6590"/>
    <property type="match status" value="1"/>
</dbReference>